<keyword evidence="1" id="KW-1133">Transmembrane helix</keyword>
<dbReference type="EMBL" id="CM029044">
    <property type="protein sequence ID" value="KAG2604883.1"/>
    <property type="molecule type" value="Genomic_DNA"/>
</dbReference>
<keyword evidence="1" id="KW-0812">Transmembrane</keyword>
<dbReference type="AlphaFoldDB" id="A0A8T0T6B7"/>
<feature type="signal peptide" evidence="2">
    <location>
        <begin position="1"/>
        <end position="18"/>
    </location>
</feature>
<protein>
    <submittedName>
        <fullName evidence="3">Uncharacterized protein</fullName>
    </submittedName>
</protein>
<feature type="transmembrane region" description="Helical" evidence="1">
    <location>
        <begin position="42"/>
        <end position="62"/>
    </location>
</feature>
<feature type="chain" id="PRO_5035767644" evidence="2">
    <location>
        <begin position="19"/>
        <end position="104"/>
    </location>
</feature>
<accession>A0A8T0T6B7</accession>
<proteinExistence type="predicted"/>
<evidence type="ECO:0000256" key="1">
    <source>
        <dbReference type="SAM" id="Phobius"/>
    </source>
</evidence>
<name>A0A8T0T6B7_PANVG</name>
<keyword evidence="4" id="KW-1185">Reference proteome</keyword>
<reference evidence="3" key="1">
    <citation type="submission" date="2020-05" db="EMBL/GenBank/DDBJ databases">
        <title>WGS assembly of Panicum virgatum.</title>
        <authorList>
            <person name="Lovell J.T."/>
            <person name="Jenkins J."/>
            <person name="Shu S."/>
            <person name="Juenger T.E."/>
            <person name="Schmutz J."/>
        </authorList>
    </citation>
    <scope>NUCLEOTIDE SEQUENCE</scope>
    <source>
        <strain evidence="3">AP13</strain>
    </source>
</reference>
<evidence type="ECO:0000313" key="3">
    <source>
        <dbReference type="EMBL" id="KAG2604883.1"/>
    </source>
</evidence>
<gene>
    <name evidence="3" type="ORF">PVAP13_4NG110800</name>
</gene>
<keyword evidence="2" id="KW-0732">Signal</keyword>
<sequence length="104" mass="11092">MISLLEVAVLLLCIAVSGLHVLQPVRDYYLLEIAPRNPAVPAAVTLLALAITYFAGIILVYLHIAPAPAPPALLLPPVAQMRLLPAMACALLLLLTIVQLVPRL</sequence>
<organism evidence="3 4">
    <name type="scientific">Panicum virgatum</name>
    <name type="common">Blackwell switchgrass</name>
    <dbReference type="NCBI Taxonomy" id="38727"/>
    <lineage>
        <taxon>Eukaryota</taxon>
        <taxon>Viridiplantae</taxon>
        <taxon>Streptophyta</taxon>
        <taxon>Embryophyta</taxon>
        <taxon>Tracheophyta</taxon>
        <taxon>Spermatophyta</taxon>
        <taxon>Magnoliopsida</taxon>
        <taxon>Liliopsida</taxon>
        <taxon>Poales</taxon>
        <taxon>Poaceae</taxon>
        <taxon>PACMAD clade</taxon>
        <taxon>Panicoideae</taxon>
        <taxon>Panicodae</taxon>
        <taxon>Paniceae</taxon>
        <taxon>Panicinae</taxon>
        <taxon>Panicum</taxon>
        <taxon>Panicum sect. Hiantes</taxon>
    </lineage>
</organism>
<dbReference type="Proteomes" id="UP000823388">
    <property type="component" value="Chromosome 4N"/>
</dbReference>
<keyword evidence="1" id="KW-0472">Membrane</keyword>
<evidence type="ECO:0000256" key="2">
    <source>
        <dbReference type="SAM" id="SignalP"/>
    </source>
</evidence>
<evidence type="ECO:0000313" key="4">
    <source>
        <dbReference type="Proteomes" id="UP000823388"/>
    </source>
</evidence>
<feature type="transmembrane region" description="Helical" evidence="1">
    <location>
        <begin position="83"/>
        <end position="101"/>
    </location>
</feature>
<comment type="caution">
    <text evidence="3">The sequence shown here is derived from an EMBL/GenBank/DDBJ whole genome shotgun (WGS) entry which is preliminary data.</text>
</comment>